<dbReference type="EMBL" id="OOIL02002239">
    <property type="protein sequence ID" value="VFQ81010.1"/>
    <property type="molecule type" value="Genomic_DNA"/>
</dbReference>
<proteinExistence type="predicted"/>
<reference evidence="1 2" key="1">
    <citation type="submission" date="2018-04" db="EMBL/GenBank/DDBJ databases">
        <authorList>
            <person name="Vogel A."/>
        </authorList>
    </citation>
    <scope>NUCLEOTIDE SEQUENCE [LARGE SCALE GENOMIC DNA]</scope>
</reference>
<keyword evidence="2" id="KW-1185">Reference proteome</keyword>
<dbReference type="Proteomes" id="UP000595140">
    <property type="component" value="Unassembled WGS sequence"/>
</dbReference>
<organism evidence="1 2">
    <name type="scientific">Cuscuta campestris</name>
    <dbReference type="NCBI Taxonomy" id="132261"/>
    <lineage>
        <taxon>Eukaryota</taxon>
        <taxon>Viridiplantae</taxon>
        <taxon>Streptophyta</taxon>
        <taxon>Embryophyta</taxon>
        <taxon>Tracheophyta</taxon>
        <taxon>Spermatophyta</taxon>
        <taxon>Magnoliopsida</taxon>
        <taxon>eudicotyledons</taxon>
        <taxon>Gunneridae</taxon>
        <taxon>Pentapetalae</taxon>
        <taxon>asterids</taxon>
        <taxon>lamiids</taxon>
        <taxon>Solanales</taxon>
        <taxon>Convolvulaceae</taxon>
        <taxon>Cuscuteae</taxon>
        <taxon>Cuscuta</taxon>
        <taxon>Cuscuta subgen. Grammica</taxon>
        <taxon>Cuscuta sect. Cleistogrammica</taxon>
    </lineage>
</organism>
<evidence type="ECO:0000313" key="1">
    <source>
        <dbReference type="EMBL" id="VFQ81010.1"/>
    </source>
</evidence>
<sequence>MLARLTYCFCYADELIIVPPGEKSAELEGRNVLQVREFDDPKYYPFTRESILEKRLAMFKSHTIESLLAKDFTYLGKARKMAWLKLPSPSGYVNGQVLAYMDESEEVGSLIAFGEDGRMVSRNVRDKLEDEDISSVFNDTLRQEILADLADLETNYMLY</sequence>
<gene>
    <name evidence="1" type="ORF">CCAM_LOCUS22786</name>
</gene>
<accession>A0A484LWU2</accession>
<dbReference type="AlphaFoldDB" id="A0A484LWU2"/>
<protein>
    <submittedName>
        <fullName evidence="1">Uncharacterized protein</fullName>
    </submittedName>
</protein>
<name>A0A484LWU2_9ASTE</name>
<evidence type="ECO:0000313" key="2">
    <source>
        <dbReference type="Proteomes" id="UP000595140"/>
    </source>
</evidence>